<proteinExistence type="predicted"/>
<dbReference type="OrthoDB" id="9775837at2"/>
<dbReference type="EMBL" id="LSFI01000004">
    <property type="protein sequence ID" value="OAG28493.1"/>
    <property type="molecule type" value="Genomic_DNA"/>
</dbReference>
<evidence type="ECO:0000256" key="1">
    <source>
        <dbReference type="SAM" id="Coils"/>
    </source>
</evidence>
<organism evidence="3 4">
    <name type="scientific">Thermodesulfatator autotrophicus</name>
    <dbReference type="NCBI Taxonomy" id="1795632"/>
    <lineage>
        <taxon>Bacteria</taxon>
        <taxon>Pseudomonadati</taxon>
        <taxon>Thermodesulfobacteriota</taxon>
        <taxon>Thermodesulfobacteria</taxon>
        <taxon>Thermodesulfobacteriales</taxon>
        <taxon>Thermodesulfatatoraceae</taxon>
        <taxon>Thermodesulfatator</taxon>
    </lineage>
</organism>
<gene>
    <name evidence="3" type="ORF">TH606_01300</name>
</gene>
<keyword evidence="1" id="KW-0175">Coiled coil</keyword>
<evidence type="ECO:0000313" key="4">
    <source>
        <dbReference type="Proteomes" id="UP000076964"/>
    </source>
</evidence>
<dbReference type="AlphaFoldDB" id="A0A177E962"/>
<comment type="caution">
    <text evidence="3">The sequence shown here is derived from an EMBL/GenBank/DDBJ whole genome shotgun (WGS) entry which is preliminary data.</text>
</comment>
<protein>
    <recommendedName>
        <fullName evidence="2">Flagellar Assembly Protein A N-terminal region domain-containing protein</fullName>
    </recommendedName>
</protein>
<accession>A0A177E962</accession>
<name>A0A177E962_9BACT</name>
<dbReference type="RefSeq" id="WP_068540820.1">
    <property type="nucleotide sequence ID" value="NZ_LSFI01000004.1"/>
</dbReference>
<dbReference type="Proteomes" id="UP000076964">
    <property type="component" value="Unassembled WGS sequence"/>
</dbReference>
<sequence length="467" mass="52562">MSINSDFPKEGLPVLNGDFLLYLSEDHQCVYLEAVVPKRDISSDEYQELLNILREKGVVYGLLEKPIWKGERLILAHGKLPQEGKDASLEWLVKFEKEDKKESEEQIDYREQKGFFCVRKGQEIAVKKPPIPGMPGVNVFGKEIPARNGQDITVKTNEYVGFEPESQTYFAKSSGLLKVFNTHIEIHPEFHIHGDIDWDTGNIHFYGKKLTVSGDIKRGFKVLVEGDLEVMGNVEDETSLKVYGNLLIEGLIVGENIKIFCSGQARIGAVEYSTLEIKKDLVIMDYILGGKVKAGGDIFVTEGIGSLIGGEICARGSITAHVLGSRANIETIIHAGYEEELDTQIKETQQKLASLEKQKAFLRKALKKGIKLLKQKKLPQEQINELEKLKSSFENLLTLEESYREELKRLYDEVLLLEKKAEIKALGHVFVGVKIVIGKEAQKITENLKAVKFKLRNGQISLFKADE</sequence>
<dbReference type="Pfam" id="PF20250">
    <property type="entry name" value="FapA_N"/>
    <property type="match status" value="1"/>
</dbReference>
<feature type="coiled-coil region" evidence="1">
    <location>
        <begin position="338"/>
        <end position="420"/>
    </location>
</feature>
<evidence type="ECO:0000259" key="2">
    <source>
        <dbReference type="Pfam" id="PF20250"/>
    </source>
</evidence>
<dbReference type="Pfam" id="PF03961">
    <property type="entry name" value="FapA"/>
    <property type="match status" value="1"/>
</dbReference>
<keyword evidence="4" id="KW-1185">Reference proteome</keyword>
<feature type="domain" description="Flagellar Assembly Protein A N-terminal region" evidence="2">
    <location>
        <begin position="21"/>
        <end position="180"/>
    </location>
</feature>
<dbReference type="InterPro" id="IPR005646">
    <property type="entry name" value="FapA"/>
</dbReference>
<dbReference type="InterPro" id="IPR046865">
    <property type="entry name" value="FapA_b_solenoid"/>
</dbReference>
<reference evidence="3 4" key="1">
    <citation type="submission" date="2016-02" db="EMBL/GenBank/DDBJ databases">
        <title>Draft genome sequence of Thermodesulfatator sp. S606.</title>
        <authorList>
            <person name="Lai Q."/>
            <person name="Cao J."/>
            <person name="Dupont S."/>
            <person name="Shao Z."/>
            <person name="Jebbar M."/>
            <person name="Alain K."/>
        </authorList>
    </citation>
    <scope>NUCLEOTIDE SEQUENCE [LARGE SCALE GENOMIC DNA]</scope>
    <source>
        <strain evidence="3 4">S606</strain>
    </source>
</reference>
<dbReference type="InterPro" id="IPR046866">
    <property type="entry name" value="FapA_N"/>
</dbReference>
<evidence type="ECO:0000313" key="3">
    <source>
        <dbReference type="EMBL" id="OAG28493.1"/>
    </source>
</evidence>
<dbReference type="PANTHER" id="PTHR38032">
    <property type="entry name" value="POLYMERASE-RELATED"/>
    <property type="match status" value="1"/>
</dbReference>
<dbReference type="PANTHER" id="PTHR38032:SF1">
    <property type="entry name" value="RNA-BINDING PROTEIN KHPB N-TERMINAL DOMAIN-CONTAINING PROTEIN"/>
    <property type="match status" value="1"/>
</dbReference>
<dbReference type="STRING" id="1795632.TH606_01300"/>